<dbReference type="PROSITE" id="PS51257">
    <property type="entry name" value="PROKAR_LIPOPROTEIN"/>
    <property type="match status" value="1"/>
</dbReference>
<dbReference type="KEGG" id="sbae:DSM104329_03713"/>
<dbReference type="GO" id="GO:0030313">
    <property type="term" value="C:cell envelope"/>
    <property type="evidence" value="ECO:0007669"/>
    <property type="project" value="UniProtKB-SubCell"/>
</dbReference>
<comment type="similarity">
    <text evidence="2">Belongs to the bacterial solute-binding protein 2 family.</text>
</comment>
<evidence type="ECO:0000313" key="8">
    <source>
        <dbReference type="Proteomes" id="UP001162834"/>
    </source>
</evidence>
<feature type="domain" description="Periplasmic binding protein" evidence="6">
    <location>
        <begin position="65"/>
        <end position="321"/>
    </location>
</feature>
<dbReference type="Pfam" id="PF13407">
    <property type="entry name" value="Peripla_BP_4"/>
    <property type="match status" value="1"/>
</dbReference>
<accession>A0A9E6Y089</accession>
<dbReference type="EMBL" id="CP087164">
    <property type="protein sequence ID" value="UGS37298.1"/>
    <property type="molecule type" value="Genomic_DNA"/>
</dbReference>
<evidence type="ECO:0000256" key="3">
    <source>
        <dbReference type="ARBA" id="ARBA00022729"/>
    </source>
</evidence>
<feature type="signal peptide" evidence="5">
    <location>
        <begin position="1"/>
        <end position="20"/>
    </location>
</feature>
<dbReference type="Proteomes" id="UP001162834">
    <property type="component" value="Chromosome"/>
</dbReference>
<dbReference type="GO" id="GO:0030246">
    <property type="term" value="F:carbohydrate binding"/>
    <property type="evidence" value="ECO:0007669"/>
    <property type="project" value="UniProtKB-ARBA"/>
</dbReference>
<feature type="region of interest" description="Disordered" evidence="4">
    <location>
        <begin position="29"/>
        <end position="54"/>
    </location>
</feature>
<keyword evidence="3 5" id="KW-0732">Signal</keyword>
<dbReference type="AlphaFoldDB" id="A0A9E6Y089"/>
<gene>
    <name evidence="7" type="ORF">DSM104329_03713</name>
</gene>
<evidence type="ECO:0000259" key="6">
    <source>
        <dbReference type="Pfam" id="PF13407"/>
    </source>
</evidence>
<dbReference type="PANTHER" id="PTHR46847">
    <property type="entry name" value="D-ALLOSE-BINDING PERIPLASMIC PROTEIN-RELATED"/>
    <property type="match status" value="1"/>
</dbReference>
<protein>
    <recommendedName>
        <fullName evidence="6">Periplasmic binding protein domain-containing protein</fullName>
    </recommendedName>
</protein>
<name>A0A9E6Y089_9ACTN</name>
<feature type="chain" id="PRO_5038935289" description="Periplasmic binding protein domain-containing protein" evidence="5">
    <location>
        <begin position="21"/>
        <end position="356"/>
    </location>
</feature>
<keyword evidence="8" id="KW-1185">Reference proteome</keyword>
<dbReference type="SUPFAM" id="SSF53822">
    <property type="entry name" value="Periplasmic binding protein-like I"/>
    <property type="match status" value="1"/>
</dbReference>
<organism evidence="7 8">
    <name type="scientific">Capillimicrobium parvum</name>
    <dbReference type="NCBI Taxonomy" id="2884022"/>
    <lineage>
        <taxon>Bacteria</taxon>
        <taxon>Bacillati</taxon>
        <taxon>Actinomycetota</taxon>
        <taxon>Thermoleophilia</taxon>
        <taxon>Solirubrobacterales</taxon>
        <taxon>Capillimicrobiaceae</taxon>
        <taxon>Capillimicrobium</taxon>
    </lineage>
</organism>
<reference evidence="7" key="1">
    <citation type="journal article" date="2022" name="Int. J. Syst. Evol. Microbiol.">
        <title>Pseudomonas aegrilactucae sp. nov. and Pseudomonas morbosilactucae sp. nov., pathogens causing bacterial rot of lettuce in Japan.</title>
        <authorList>
            <person name="Sawada H."/>
            <person name="Fujikawa T."/>
            <person name="Satou M."/>
        </authorList>
    </citation>
    <scope>NUCLEOTIDE SEQUENCE</scope>
    <source>
        <strain evidence="7">0166_1</strain>
    </source>
</reference>
<dbReference type="InterPro" id="IPR025997">
    <property type="entry name" value="SBP_2_dom"/>
</dbReference>
<dbReference type="CDD" id="cd01536">
    <property type="entry name" value="PBP1_ABC_sugar_binding-like"/>
    <property type="match status" value="1"/>
</dbReference>
<evidence type="ECO:0000256" key="5">
    <source>
        <dbReference type="SAM" id="SignalP"/>
    </source>
</evidence>
<evidence type="ECO:0000256" key="2">
    <source>
        <dbReference type="ARBA" id="ARBA00007639"/>
    </source>
</evidence>
<dbReference type="PANTHER" id="PTHR46847:SF1">
    <property type="entry name" value="D-ALLOSE-BINDING PERIPLASMIC PROTEIN-RELATED"/>
    <property type="match status" value="1"/>
</dbReference>
<dbReference type="InterPro" id="IPR028082">
    <property type="entry name" value="Peripla_BP_I"/>
</dbReference>
<proteinExistence type="inferred from homology"/>
<evidence type="ECO:0000313" key="7">
    <source>
        <dbReference type="EMBL" id="UGS37298.1"/>
    </source>
</evidence>
<evidence type="ECO:0000256" key="4">
    <source>
        <dbReference type="SAM" id="MobiDB-lite"/>
    </source>
</evidence>
<comment type="subcellular location">
    <subcellularLocation>
        <location evidence="1">Cell envelope</location>
    </subcellularLocation>
</comment>
<dbReference type="Gene3D" id="3.40.50.2300">
    <property type="match status" value="2"/>
</dbReference>
<sequence>MRSSRVLALGAMLGAVALTAAGCGSSGGDSSTSAATGSGTAASTGASTTVSSGGKPAKVAYVTYAMNDYVSVEVDGVKKAVEPDGGSVTVFNANFDPQKMTQQCQDAISSGRYNGIVIAPVTAPTGVPCVKAAQAAGIPVVTIEIQVGTSTERMDPQVEGVVGVVGFPTSQNAKKIAGLTAEACKGQDPCKIIGEVATPDDPVTNQVIDTVKKDVPGADVVQTVVGQYDPSMIAKAFPDALSAHPDAQVFVSAADSQALAVVPALKQAGKLGRVKLIGSGGSRLGAKAIADGTMFGTVANWPLQHGEAAGRMVVQAVNGEKVDPQSVNALEIDTPSLVTKATVSQFKPEWGAERPG</sequence>
<evidence type="ECO:0000256" key="1">
    <source>
        <dbReference type="ARBA" id="ARBA00004196"/>
    </source>
</evidence>